<dbReference type="AlphaFoldDB" id="A0A518DQ20"/>
<gene>
    <name evidence="1" type="ORF">Pla8534_17140</name>
</gene>
<dbReference type="KEGG" id="lcre:Pla8534_17140"/>
<reference evidence="1 2" key="1">
    <citation type="submission" date="2019-02" db="EMBL/GenBank/DDBJ databases">
        <title>Deep-cultivation of Planctomycetes and their phenomic and genomic characterization uncovers novel biology.</title>
        <authorList>
            <person name="Wiegand S."/>
            <person name="Jogler M."/>
            <person name="Boedeker C."/>
            <person name="Pinto D."/>
            <person name="Vollmers J."/>
            <person name="Rivas-Marin E."/>
            <person name="Kohn T."/>
            <person name="Peeters S.H."/>
            <person name="Heuer A."/>
            <person name="Rast P."/>
            <person name="Oberbeckmann S."/>
            <person name="Bunk B."/>
            <person name="Jeske O."/>
            <person name="Meyerdierks A."/>
            <person name="Storesund J.E."/>
            <person name="Kallscheuer N."/>
            <person name="Luecker S."/>
            <person name="Lage O.M."/>
            <person name="Pohl T."/>
            <person name="Merkel B.J."/>
            <person name="Hornburger P."/>
            <person name="Mueller R.-W."/>
            <person name="Bruemmer F."/>
            <person name="Labrenz M."/>
            <person name="Spormann A.M."/>
            <person name="Op den Camp H."/>
            <person name="Overmann J."/>
            <person name="Amann R."/>
            <person name="Jetten M.S.M."/>
            <person name="Mascher T."/>
            <person name="Medema M.H."/>
            <person name="Devos D.P."/>
            <person name="Kaster A.-K."/>
            <person name="Ovreas L."/>
            <person name="Rohde M."/>
            <person name="Galperin M.Y."/>
            <person name="Jogler C."/>
        </authorList>
    </citation>
    <scope>NUCLEOTIDE SEQUENCE [LARGE SCALE GENOMIC DNA]</scope>
    <source>
        <strain evidence="1 2">Pla85_3_4</strain>
    </source>
</reference>
<protein>
    <submittedName>
        <fullName evidence="1">Uncharacterized protein</fullName>
    </submittedName>
</protein>
<evidence type="ECO:0000313" key="1">
    <source>
        <dbReference type="EMBL" id="QDU93928.1"/>
    </source>
</evidence>
<sequence>MAKKKKTESPNKLEIEVTSITVNIGKTSHIRVYVDGKEVSIPVDESLFMDWKHFFLDKRNTSDQKARFAILMKVVNAAYKKGLRDRTEKKV</sequence>
<dbReference type="EMBL" id="CP036433">
    <property type="protein sequence ID" value="QDU93928.1"/>
    <property type="molecule type" value="Genomic_DNA"/>
</dbReference>
<organism evidence="1 2">
    <name type="scientific">Lignipirellula cremea</name>
    <dbReference type="NCBI Taxonomy" id="2528010"/>
    <lineage>
        <taxon>Bacteria</taxon>
        <taxon>Pseudomonadati</taxon>
        <taxon>Planctomycetota</taxon>
        <taxon>Planctomycetia</taxon>
        <taxon>Pirellulales</taxon>
        <taxon>Pirellulaceae</taxon>
        <taxon>Lignipirellula</taxon>
    </lineage>
</organism>
<accession>A0A518DQ20</accession>
<dbReference type="Proteomes" id="UP000317648">
    <property type="component" value="Chromosome"/>
</dbReference>
<proteinExistence type="predicted"/>
<name>A0A518DQ20_9BACT</name>
<evidence type="ECO:0000313" key="2">
    <source>
        <dbReference type="Proteomes" id="UP000317648"/>
    </source>
</evidence>
<dbReference type="RefSeq" id="WP_145051469.1">
    <property type="nucleotide sequence ID" value="NZ_CP036433.1"/>
</dbReference>
<keyword evidence="2" id="KW-1185">Reference proteome</keyword>